<reference evidence="1 2" key="1">
    <citation type="submission" date="2018-03" db="EMBL/GenBank/DDBJ databases">
        <title>Draft genome of Nitrosomonas supralitoralis APG5.</title>
        <authorList>
            <person name="Urakawa H."/>
            <person name="Lopez J.V."/>
        </authorList>
    </citation>
    <scope>NUCLEOTIDE SEQUENCE [LARGE SCALE GENOMIC DNA]</scope>
    <source>
        <strain evidence="1 2">APG5</strain>
    </source>
</reference>
<keyword evidence="2" id="KW-1185">Reference proteome</keyword>
<gene>
    <name evidence="1" type="ORF">C7H79_12555</name>
</gene>
<proteinExistence type="predicted"/>
<evidence type="ECO:0000313" key="2">
    <source>
        <dbReference type="Proteomes" id="UP000241912"/>
    </source>
</evidence>
<dbReference type="RefSeq" id="WP_106707605.1">
    <property type="nucleotide sequence ID" value="NZ_PXXU01000042.1"/>
</dbReference>
<comment type="caution">
    <text evidence="1">The sequence shown here is derived from an EMBL/GenBank/DDBJ whole genome shotgun (WGS) entry which is preliminary data.</text>
</comment>
<dbReference type="EMBL" id="PXXU01000042">
    <property type="protein sequence ID" value="PSJ16628.1"/>
    <property type="molecule type" value="Genomic_DNA"/>
</dbReference>
<dbReference type="AlphaFoldDB" id="A0A2P7NT72"/>
<protein>
    <submittedName>
        <fullName evidence="1">Uncharacterized protein</fullName>
    </submittedName>
</protein>
<accession>A0A2P7NT72</accession>
<dbReference type="OrthoDB" id="9824063at2"/>
<sequence>MDNLAFSPRHIEAIGLRAGEGAAVLVAMAIIQRTTALRAYNAFSSSRDWMEKLSHAYVVALATRSADTYLMRQIQNCIVEVPVIPCAKCREATLGTNVIRSRLFPELAALRKQANALIHYLDNPRHRGMAELNVQGVFDYCYHLFHENADLLFGRSPEGSFPYTKCKECRAKNVESQ</sequence>
<dbReference type="Proteomes" id="UP000241912">
    <property type="component" value="Unassembled WGS sequence"/>
</dbReference>
<evidence type="ECO:0000313" key="1">
    <source>
        <dbReference type="EMBL" id="PSJ16628.1"/>
    </source>
</evidence>
<name>A0A2P7NT72_9PROT</name>
<organism evidence="1 2">
    <name type="scientific">Nitrosomonas supralitoralis</name>
    <dbReference type="NCBI Taxonomy" id="2116706"/>
    <lineage>
        <taxon>Bacteria</taxon>
        <taxon>Pseudomonadati</taxon>
        <taxon>Pseudomonadota</taxon>
        <taxon>Betaproteobacteria</taxon>
        <taxon>Nitrosomonadales</taxon>
        <taxon>Nitrosomonadaceae</taxon>
        <taxon>Nitrosomonas</taxon>
    </lineage>
</organism>